<sequence length="609" mass="68000">MAPRSDHVINEEKLHESGTSSSSQVGFDSIEKEVPPPLHKSQIGLANDPAAAGTTFHQLENTAVEGEKIELTEEECYDQLGYSFPSWRKWMIISVIFLVQVSMNFNTSLYSNALTGISEEFGVSMQAARCGAMIFLVLYAFGCELWAPWSEELGRKPILQASLFLVNIWQLPVALAPNFASIMVGRALGGLSSAGGSVTLGMIADLWEADDQQYAVACVVFSSVGGSVLGPVVGGFVETYLPWRWNIWIQLIFGGFVQIAHFLLVPETRTTILIDRIAKKKRESGENPNLYGPNELIPYRERFSMREILITWVRPFKMFLTEPIVLCLSLLSGFSDALIFMFIQSFGLVYAQWNFSTIALGLSFLPILVGYFIAWASFVPAIRRNVKERQMRPDDEHTQYESRLWWLLYTAPCLPIGLIGFAWTSLPQTHWIGTMVFSAIVGIANYSIYMATIDYMVCAYGPYSASATGGNGWARDFLAGVLTIPATPFYQNIGGKYHLEYASTILFAISFVLVIAVYVIYWYGPTLRKRSPFAQQLSDARVEMQSHGRRLSKIPSGSRANSFARSQQNLRIRQTLGSRQGSYIGSRPASHANSRVNSRVNSRRNSITQ</sequence>
<evidence type="ECO:0000256" key="2">
    <source>
        <dbReference type="ARBA" id="ARBA00022692"/>
    </source>
</evidence>
<protein>
    <submittedName>
        <fullName evidence="8">Major facilitator superfamily domain-containing protein</fullName>
    </submittedName>
</protein>
<dbReference type="SUPFAM" id="SSF103473">
    <property type="entry name" value="MFS general substrate transporter"/>
    <property type="match status" value="1"/>
</dbReference>
<dbReference type="EMBL" id="ML736240">
    <property type="protein sequence ID" value="KAE8376422.1"/>
    <property type="molecule type" value="Genomic_DNA"/>
</dbReference>
<dbReference type="Pfam" id="PF07690">
    <property type="entry name" value="MFS_1"/>
    <property type="match status" value="1"/>
</dbReference>
<evidence type="ECO:0000313" key="9">
    <source>
        <dbReference type="Proteomes" id="UP000326198"/>
    </source>
</evidence>
<feature type="compositionally biased region" description="Low complexity" evidence="5">
    <location>
        <begin position="593"/>
        <end position="609"/>
    </location>
</feature>
<dbReference type="PROSITE" id="PS50850">
    <property type="entry name" value="MFS"/>
    <property type="match status" value="1"/>
</dbReference>
<dbReference type="InterPro" id="IPR020846">
    <property type="entry name" value="MFS_dom"/>
</dbReference>
<dbReference type="InterPro" id="IPR011701">
    <property type="entry name" value="MFS"/>
</dbReference>
<keyword evidence="4 6" id="KW-0472">Membrane</keyword>
<feature type="region of interest" description="Disordered" evidence="5">
    <location>
        <begin position="1"/>
        <end position="31"/>
    </location>
</feature>
<proteinExistence type="predicted"/>
<name>A0A5N7B2U9_9EURO</name>
<comment type="subcellular location">
    <subcellularLocation>
        <location evidence="1">Membrane</location>
        <topology evidence="1">Multi-pass membrane protein</topology>
    </subcellularLocation>
</comment>
<feature type="region of interest" description="Disordered" evidence="5">
    <location>
        <begin position="547"/>
        <end position="566"/>
    </location>
</feature>
<dbReference type="Gene3D" id="1.20.1250.20">
    <property type="entry name" value="MFS general substrate transporter like domains"/>
    <property type="match status" value="1"/>
</dbReference>
<keyword evidence="9" id="KW-1185">Reference proteome</keyword>
<keyword evidence="2 6" id="KW-0812">Transmembrane</keyword>
<keyword evidence="3 6" id="KW-1133">Transmembrane helix</keyword>
<dbReference type="Proteomes" id="UP000326198">
    <property type="component" value="Unassembled WGS sequence"/>
</dbReference>
<feature type="compositionally biased region" description="Basic and acidic residues" evidence="5">
    <location>
        <begin position="1"/>
        <end position="16"/>
    </location>
</feature>
<evidence type="ECO:0000313" key="8">
    <source>
        <dbReference type="EMBL" id="KAE8376422.1"/>
    </source>
</evidence>
<feature type="transmembrane region" description="Helical" evidence="6">
    <location>
        <begin position="430"/>
        <end position="451"/>
    </location>
</feature>
<evidence type="ECO:0000256" key="6">
    <source>
        <dbReference type="SAM" id="Phobius"/>
    </source>
</evidence>
<feature type="transmembrane region" description="Helical" evidence="6">
    <location>
        <begin position="90"/>
        <end position="106"/>
    </location>
</feature>
<feature type="compositionally biased region" description="Polar residues" evidence="5">
    <location>
        <begin position="17"/>
        <end position="26"/>
    </location>
</feature>
<feature type="region of interest" description="Disordered" evidence="5">
    <location>
        <begin position="580"/>
        <end position="609"/>
    </location>
</feature>
<accession>A0A5N7B2U9</accession>
<feature type="transmembrane region" description="Helical" evidence="6">
    <location>
        <begin position="245"/>
        <end position="265"/>
    </location>
</feature>
<feature type="transmembrane region" description="Helical" evidence="6">
    <location>
        <begin position="502"/>
        <end position="523"/>
    </location>
</feature>
<dbReference type="AlphaFoldDB" id="A0A5N7B2U9"/>
<dbReference type="PANTHER" id="PTHR23502">
    <property type="entry name" value="MAJOR FACILITATOR SUPERFAMILY"/>
    <property type="match status" value="1"/>
</dbReference>
<feature type="transmembrane region" description="Helical" evidence="6">
    <location>
        <begin position="404"/>
        <end position="424"/>
    </location>
</feature>
<evidence type="ECO:0000256" key="4">
    <source>
        <dbReference type="ARBA" id="ARBA00023136"/>
    </source>
</evidence>
<dbReference type="GO" id="GO:0022857">
    <property type="term" value="F:transmembrane transporter activity"/>
    <property type="evidence" value="ECO:0007669"/>
    <property type="project" value="InterPro"/>
</dbReference>
<feature type="transmembrane region" description="Helical" evidence="6">
    <location>
        <begin position="214"/>
        <end position="233"/>
    </location>
</feature>
<gene>
    <name evidence="8" type="ORF">BDV26DRAFT_265529</name>
</gene>
<feature type="transmembrane region" description="Helical" evidence="6">
    <location>
        <begin position="324"/>
        <end position="346"/>
    </location>
</feature>
<reference evidence="8 9" key="1">
    <citation type="submission" date="2019-04" db="EMBL/GenBank/DDBJ databases">
        <title>Friends and foes A comparative genomics studyof 23 Aspergillus species from section Flavi.</title>
        <authorList>
            <consortium name="DOE Joint Genome Institute"/>
            <person name="Kjaerbolling I."/>
            <person name="Vesth T."/>
            <person name="Frisvad J.C."/>
            <person name="Nybo J.L."/>
            <person name="Theobald S."/>
            <person name="Kildgaard S."/>
            <person name="Isbrandt T."/>
            <person name="Kuo A."/>
            <person name="Sato A."/>
            <person name="Lyhne E.K."/>
            <person name="Kogle M.E."/>
            <person name="Wiebenga A."/>
            <person name="Kun R.S."/>
            <person name="Lubbers R.J."/>
            <person name="Makela M.R."/>
            <person name="Barry K."/>
            <person name="Chovatia M."/>
            <person name="Clum A."/>
            <person name="Daum C."/>
            <person name="Haridas S."/>
            <person name="He G."/>
            <person name="LaButti K."/>
            <person name="Lipzen A."/>
            <person name="Mondo S."/>
            <person name="Riley R."/>
            <person name="Salamov A."/>
            <person name="Simmons B.A."/>
            <person name="Magnuson J.K."/>
            <person name="Henrissat B."/>
            <person name="Mortensen U.H."/>
            <person name="Larsen T.O."/>
            <person name="Devries R.P."/>
            <person name="Grigoriev I.V."/>
            <person name="Machida M."/>
            <person name="Baker S.E."/>
            <person name="Andersen M.R."/>
        </authorList>
    </citation>
    <scope>NUCLEOTIDE SEQUENCE [LARGE SCALE GENOMIC DNA]</scope>
    <source>
        <strain evidence="8 9">IBT 29228</strain>
    </source>
</reference>
<evidence type="ECO:0000259" key="7">
    <source>
        <dbReference type="PROSITE" id="PS50850"/>
    </source>
</evidence>
<dbReference type="OrthoDB" id="5376138at2759"/>
<evidence type="ECO:0000256" key="5">
    <source>
        <dbReference type="SAM" id="MobiDB-lite"/>
    </source>
</evidence>
<feature type="transmembrane region" description="Helical" evidence="6">
    <location>
        <begin position="187"/>
        <end position="207"/>
    </location>
</feature>
<organism evidence="8 9">
    <name type="scientific">Aspergillus bertholletiae</name>
    <dbReference type="NCBI Taxonomy" id="1226010"/>
    <lineage>
        <taxon>Eukaryota</taxon>
        <taxon>Fungi</taxon>
        <taxon>Dikarya</taxon>
        <taxon>Ascomycota</taxon>
        <taxon>Pezizomycotina</taxon>
        <taxon>Eurotiomycetes</taxon>
        <taxon>Eurotiomycetidae</taxon>
        <taxon>Eurotiales</taxon>
        <taxon>Aspergillaceae</taxon>
        <taxon>Aspergillus</taxon>
        <taxon>Aspergillus subgen. Circumdati</taxon>
    </lineage>
</organism>
<feature type="domain" description="Major facilitator superfamily (MFS) profile" evidence="7">
    <location>
        <begin position="92"/>
        <end position="528"/>
    </location>
</feature>
<dbReference type="GO" id="GO:0005886">
    <property type="term" value="C:plasma membrane"/>
    <property type="evidence" value="ECO:0007669"/>
    <property type="project" value="TreeGrafter"/>
</dbReference>
<dbReference type="FunFam" id="1.20.1250.20:FF:000088">
    <property type="entry name" value="MFS multidrug transporter, putative"/>
    <property type="match status" value="1"/>
</dbReference>
<dbReference type="InterPro" id="IPR036259">
    <property type="entry name" value="MFS_trans_sf"/>
</dbReference>
<evidence type="ECO:0000256" key="3">
    <source>
        <dbReference type="ARBA" id="ARBA00022989"/>
    </source>
</evidence>
<feature type="transmembrane region" description="Helical" evidence="6">
    <location>
        <begin position="358"/>
        <end position="383"/>
    </location>
</feature>
<feature type="transmembrane region" description="Helical" evidence="6">
    <location>
        <begin position="126"/>
        <end position="146"/>
    </location>
</feature>
<evidence type="ECO:0000256" key="1">
    <source>
        <dbReference type="ARBA" id="ARBA00004141"/>
    </source>
</evidence>
<dbReference type="PANTHER" id="PTHR23502:SF13">
    <property type="entry name" value="MULTIDRUG TRANSPORTER, PUTATIVE (AFU_ORTHOLOGUE AFUA_2G12550)-RELATED"/>
    <property type="match status" value="1"/>
</dbReference>